<dbReference type="PANTHER" id="PTHR40393">
    <property type="entry name" value="LYSINE BIOSYNTHESIS PROTEIN-RELATED-RELATED"/>
    <property type="match status" value="1"/>
</dbReference>
<dbReference type="Gene3D" id="2.20.28.160">
    <property type="match status" value="1"/>
</dbReference>
<dbReference type="Pfam" id="PF21344">
    <property type="entry name" value="Zn_ribbon_LysW"/>
    <property type="match status" value="1"/>
</dbReference>
<evidence type="ECO:0008006" key="3">
    <source>
        <dbReference type="Google" id="ProtNLM"/>
    </source>
</evidence>
<protein>
    <recommendedName>
        <fullName evidence="3">Lysine biosynthesis protein LysW</fullName>
    </recommendedName>
</protein>
<evidence type="ECO:0000313" key="2">
    <source>
        <dbReference type="Proteomes" id="UP000034344"/>
    </source>
</evidence>
<dbReference type="PANTHER" id="PTHR40393:SF1">
    <property type="entry name" value="LYSINE BIOSYNTHESIS PROTEIN-RELATED"/>
    <property type="match status" value="1"/>
</dbReference>
<dbReference type="STRING" id="1618480.US11_C0001G0167"/>
<reference evidence="1 2" key="1">
    <citation type="journal article" date="2015" name="Nature">
        <title>rRNA introns, odd ribosomes, and small enigmatic genomes across a large radiation of phyla.</title>
        <authorList>
            <person name="Brown C.T."/>
            <person name="Hug L.A."/>
            <person name="Thomas B.C."/>
            <person name="Sharon I."/>
            <person name="Castelle C.J."/>
            <person name="Singh A."/>
            <person name="Wilkins M.J."/>
            <person name="Williams K.H."/>
            <person name="Banfield J.F."/>
        </authorList>
    </citation>
    <scope>NUCLEOTIDE SEQUENCE [LARGE SCALE GENOMIC DNA]</scope>
</reference>
<sequence>MLKNSCPTCDAEVSVEPDSEQSEIINCPDCKSRLVIENINNQEVKLGLAPAVEEDWGE</sequence>
<evidence type="ECO:0000313" key="1">
    <source>
        <dbReference type="EMBL" id="KKQ02208.1"/>
    </source>
</evidence>
<organism evidence="1 2">
    <name type="scientific">Candidatus Roizmanbacteria bacterium GW2011_GWA2_36_23</name>
    <dbReference type="NCBI Taxonomy" id="1618480"/>
    <lineage>
        <taxon>Bacteria</taxon>
        <taxon>Candidatus Roizmaniibacteriota</taxon>
    </lineage>
</organism>
<name>A0A0G0E5K6_9BACT</name>
<proteinExistence type="predicted"/>
<accession>A0A0G0E5K6</accession>
<dbReference type="InterPro" id="IPR005906">
    <property type="entry name" value="LysW"/>
</dbReference>
<gene>
    <name evidence="1" type="ORF">US11_C0001G0167</name>
</gene>
<dbReference type="AlphaFoldDB" id="A0A0G0E5K6"/>
<comment type="caution">
    <text evidence="1">The sequence shown here is derived from an EMBL/GenBank/DDBJ whole genome shotgun (WGS) entry which is preliminary data.</text>
</comment>
<dbReference type="EMBL" id="LBRS01000001">
    <property type="protein sequence ID" value="KKQ02208.1"/>
    <property type="molecule type" value="Genomic_DNA"/>
</dbReference>
<dbReference type="Proteomes" id="UP000034344">
    <property type="component" value="Unassembled WGS sequence"/>
</dbReference>